<evidence type="ECO:0000313" key="5">
    <source>
        <dbReference type="EMBL" id="GLD54578.1"/>
    </source>
</evidence>
<dbReference type="EMBL" id="BRZM01000020">
    <property type="protein sequence ID" value="GLD54578.1"/>
    <property type="molecule type" value="Genomic_DNA"/>
</dbReference>
<dbReference type="PROSITE" id="PS00606">
    <property type="entry name" value="KS3_1"/>
    <property type="match status" value="1"/>
</dbReference>
<evidence type="ECO:0000256" key="1">
    <source>
        <dbReference type="ARBA" id="ARBA00022450"/>
    </source>
</evidence>
<protein>
    <recommendedName>
        <fullName evidence="4">Ketosynthase family 3 (KS3) domain-containing protein</fullName>
    </recommendedName>
</protein>
<proteinExistence type="predicted"/>
<dbReference type="InterPro" id="IPR016035">
    <property type="entry name" value="Acyl_Trfase/lysoPLipase"/>
</dbReference>
<dbReference type="PANTHER" id="PTHR43775">
    <property type="entry name" value="FATTY ACID SYNTHASE"/>
    <property type="match status" value="1"/>
</dbReference>
<gene>
    <name evidence="5" type="ORF">AKAME5_000717200</name>
</gene>
<keyword evidence="6" id="KW-1185">Reference proteome</keyword>
<accession>A0AAD3MI72</accession>
<comment type="caution">
    <text evidence="5">The sequence shown here is derived from an EMBL/GenBank/DDBJ whole genome shotgun (WGS) entry which is preliminary data.</text>
</comment>
<dbReference type="InterPro" id="IPR020841">
    <property type="entry name" value="PKS_Beta-ketoAc_synthase_dom"/>
</dbReference>
<evidence type="ECO:0000259" key="4">
    <source>
        <dbReference type="PROSITE" id="PS52004"/>
    </source>
</evidence>
<dbReference type="InterPro" id="IPR018201">
    <property type="entry name" value="Ketoacyl_synth_AS"/>
</dbReference>
<dbReference type="SMART" id="SM00827">
    <property type="entry name" value="PKS_AT"/>
    <property type="match status" value="1"/>
</dbReference>
<feature type="domain" description="Ketosynthase family 3 (KS3)" evidence="4">
    <location>
        <begin position="5"/>
        <end position="391"/>
    </location>
</feature>
<dbReference type="SMART" id="SM00825">
    <property type="entry name" value="PKS_KS"/>
    <property type="match status" value="1"/>
</dbReference>
<dbReference type="SUPFAM" id="SSF52151">
    <property type="entry name" value="FabD/lysophospholipase-like"/>
    <property type="match status" value="1"/>
</dbReference>
<dbReference type="Gene3D" id="3.40.366.10">
    <property type="entry name" value="Malonyl-Coenzyme A Acyl Carrier Protein, domain 2"/>
    <property type="match status" value="2"/>
</dbReference>
<name>A0AAD3MI72_LATJO</name>
<dbReference type="InterPro" id="IPR050091">
    <property type="entry name" value="PKS_NRPS_Biosynth_Enz"/>
</dbReference>
<reference evidence="5" key="1">
    <citation type="submission" date="2022-08" db="EMBL/GenBank/DDBJ databases">
        <title>Genome sequencing of akame (Lates japonicus).</title>
        <authorList>
            <person name="Hashiguchi Y."/>
            <person name="Takahashi H."/>
        </authorList>
    </citation>
    <scope>NUCLEOTIDE SEQUENCE</scope>
    <source>
        <strain evidence="5">Kochi</strain>
    </source>
</reference>
<keyword evidence="2" id="KW-0597">Phosphoprotein</keyword>
<dbReference type="InterPro" id="IPR014043">
    <property type="entry name" value="Acyl_transferase_dom"/>
</dbReference>
<dbReference type="GO" id="GO:0004312">
    <property type="term" value="F:fatty acid synthase activity"/>
    <property type="evidence" value="ECO:0007669"/>
    <property type="project" value="TreeGrafter"/>
</dbReference>
<dbReference type="AlphaFoldDB" id="A0AAD3MI72"/>
<evidence type="ECO:0000256" key="3">
    <source>
        <dbReference type="ARBA" id="ARBA00022679"/>
    </source>
</evidence>
<dbReference type="PROSITE" id="PS52004">
    <property type="entry name" value="KS3_2"/>
    <property type="match status" value="1"/>
</dbReference>
<dbReference type="GO" id="GO:0004315">
    <property type="term" value="F:3-oxoacyl-[acyl-carrier-protein] synthase activity"/>
    <property type="evidence" value="ECO:0007669"/>
    <property type="project" value="InterPro"/>
</dbReference>
<dbReference type="Pfam" id="PF02801">
    <property type="entry name" value="Ketoacyl-synt_C"/>
    <property type="match status" value="1"/>
</dbReference>
<keyword evidence="1" id="KW-0596">Phosphopantetheine</keyword>
<evidence type="ECO:0000256" key="2">
    <source>
        <dbReference type="ARBA" id="ARBA00022553"/>
    </source>
</evidence>
<organism evidence="5 6">
    <name type="scientific">Lates japonicus</name>
    <name type="common">Japanese lates</name>
    <dbReference type="NCBI Taxonomy" id="270547"/>
    <lineage>
        <taxon>Eukaryota</taxon>
        <taxon>Metazoa</taxon>
        <taxon>Chordata</taxon>
        <taxon>Craniata</taxon>
        <taxon>Vertebrata</taxon>
        <taxon>Euteleostomi</taxon>
        <taxon>Actinopterygii</taxon>
        <taxon>Neopterygii</taxon>
        <taxon>Teleostei</taxon>
        <taxon>Neoteleostei</taxon>
        <taxon>Acanthomorphata</taxon>
        <taxon>Carangaria</taxon>
        <taxon>Carangaria incertae sedis</taxon>
        <taxon>Centropomidae</taxon>
        <taxon>Lates</taxon>
    </lineage>
</organism>
<dbReference type="GO" id="GO:0006633">
    <property type="term" value="P:fatty acid biosynthetic process"/>
    <property type="evidence" value="ECO:0007669"/>
    <property type="project" value="InterPro"/>
</dbReference>
<evidence type="ECO:0000313" key="6">
    <source>
        <dbReference type="Proteomes" id="UP001279410"/>
    </source>
</evidence>
<dbReference type="SUPFAM" id="SSF53901">
    <property type="entry name" value="Thiolase-like"/>
    <property type="match status" value="2"/>
</dbReference>
<dbReference type="Gene3D" id="3.40.47.10">
    <property type="match status" value="1"/>
</dbReference>
<dbReference type="Pfam" id="PF00698">
    <property type="entry name" value="Acyl_transf_1"/>
    <property type="match status" value="1"/>
</dbReference>
<dbReference type="InterPro" id="IPR001227">
    <property type="entry name" value="Ac_transferase_dom_sf"/>
</dbReference>
<sequence>MEDPEDNVAVIGIGCNFPGGEGLDNFWRVLLEGRSCVAEIPAERFDTTFWYDANDSKPGKTHTTKAALIEGFNEFDHKFFGITESEADFMDPQQKLLLQCTYRALEDAGMAMESISGSRTGVYIGLMNRDYEMLRSNSPTTITHYNGTGTAMSMAANRISFTFNLTGPSFAIDSACSSSLVALHLACQAIKQGDCEMALFGGVNCIIEPRVFVALSKAKMISPEGISKPFCSRADGYGRGEGCGIVLLKLLKNAVKDCNKIWGTISKTAINQDGHSVSPITKPSMTQQEELLRRIYSESDLADVQYIEAHGTGTPVGDPTEAGSISNVITKARPPGSETLWIGSVKDLQHQLTSALGSKVESTKSDFQVVFVFCGNGVAYRGMCKQLMRDVPVFRDKVGISTLLKHWGVKPVAVLGHSVGEVAAAHCSGLLSLEDAVKVLYHRSTLQSKVTAFNSPQSCTLSGDSDAIDILCERLKSLFTLKNIFLHILDVPAAYHSHMMDPILDDIEKDIGLLDANTMECKLFSTVTADRCSNGDFSAGREPQSLVIREGIGALGYLL</sequence>
<dbReference type="Pfam" id="PF00109">
    <property type="entry name" value="ketoacyl-synt"/>
    <property type="match status" value="1"/>
</dbReference>
<dbReference type="Proteomes" id="UP001279410">
    <property type="component" value="Unassembled WGS sequence"/>
</dbReference>
<dbReference type="CDD" id="cd00833">
    <property type="entry name" value="PKS"/>
    <property type="match status" value="1"/>
</dbReference>
<dbReference type="InterPro" id="IPR014030">
    <property type="entry name" value="Ketoacyl_synth_N"/>
</dbReference>
<keyword evidence="3" id="KW-0808">Transferase</keyword>
<dbReference type="InterPro" id="IPR016039">
    <property type="entry name" value="Thiolase-like"/>
</dbReference>
<dbReference type="PANTHER" id="PTHR43775:SF37">
    <property type="entry name" value="SI:DKEY-61P9.11"/>
    <property type="match status" value="1"/>
</dbReference>
<dbReference type="InterPro" id="IPR014031">
    <property type="entry name" value="Ketoacyl_synth_C"/>
</dbReference>